<feature type="transmembrane region" description="Helical" evidence="1">
    <location>
        <begin position="139"/>
        <end position="157"/>
    </location>
</feature>
<keyword evidence="3" id="KW-1185">Reference proteome</keyword>
<dbReference type="Proteomes" id="UP000198284">
    <property type="component" value="Unassembled WGS sequence"/>
</dbReference>
<keyword evidence="1" id="KW-0812">Transmembrane</keyword>
<sequence>MIGTWYRRRILRGAWAGLLAGAVATVLQLLLWFATGAPLPDIFLRDAQLAAAILLGPAVLPPPIAASVNVMLAASAVHLLLSAAYGWTVDWLMQADTGVHAGSHRRWLVIGPLFGLALYAINMHGFTLIFPWFEVNRDWITVLAHLAFGVTAARLCGKRSDAEGRK</sequence>
<dbReference type="EMBL" id="FZOT01000011">
    <property type="protein sequence ID" value="SNT00991.1"/>
    <property type="molecule type" value="Genomic_DNA"/>
</dbReference>
<accession>A0A239J523</accession>
<dbReference type="RefSeq" id="WP_089400325.1">
    <property type="nucleotide sequence ID" value="NZ_FZOT01000011.1"/>
</dbReference>
<dbReference type="OrthoDB" id="6169516at2"/>
<feature type="transmembrane region" description="Helical" evidence="1">
    <location>
        <begin position="64"/>
        <end position="87"/>
    </location>
</feature>
<evidence type="ECO:0000313" key="2">
    <source>
        <dbReference type="EMBL" id="SNT00991.1"/>
    </source>
</evidence>
<name>A0A239J523_9BURK</name>
<proteinExistence type="predicted"/>
<feature type="transmembrane region" description="Helical" evidence="1">
    <location>
        <begin position="12"/>
        <end position="34"/>
    </location>
</feature>
<evidence type="ECO:0000313" key="3">
    <source>
        <dbReference type="Proteomes" id="UP000198284"/>
    </source>
</evidence>
<gene>
    <name evidence="2" type="ORF">SAMN06265795_111126</name>
</gene>
<evidence type="ECO:0000256" key="1">
    <source>
        <dbReference type="SAM" id="Phobius"/>
    </source>
</evidence>
<reference evidence="2 3" key="1">
    <citation type="submission" date="2017-06" db="EMBL/GenBank/DDBJ databases">
        <authorList>
            <person name="Kim H.J."/>
            <person name="Triplett B.A."/>
        </authorList>
    </citation>
    <scope>NUCLEOTIDE SEQUENCE [LARGE SCALE GENOMIC DNA]</scope>
    <source>
        <strain evidence="2 3">U15</strain>
    </source>
</reference>
<protein>
    <submittedName>
        <fullName evidence="2">Uncharacterized protein</fullName>
    </submittedName>
</protein>
<keyword evidence="1" id="KW-0472">Membrane</keyword>
<feature type="transmembrane region" description="Helical" evidence="1">
    <location>
        <begin position="107"/>
        <end position="133"/>
    </location>
</feature>
<keyword evidence="1" id="KW-1133">Transmembrane helix</keyword>
<dbReference type="AlphaFoldDB" id="A0A239J523"/>
<organism evidence="2 3">
    <name type="scientific">Noviherbaspirillum humi</name>
    <dbReference type="NCBI Taxonomy" id="1688639"/>
    <lineage>
        <taxon>Bacteria</taxon>
        <taxon>Pseudomonadati</taxon>
        <taxon>Pseudomonadota</taxon>
        <taxon>Betaproteobacteria</taxon>
        <taxon>Burkholderiales</taxon>
        <taxon>Oxalobacteraceae</taxon>
        <taxon>Noviherbaspirillum</taxon>
    </lineage>
</organism>